<keyword evidence="5 7" id="KW-1133">Transmembrane helix</keyword>
<evidence type="ECO:0000256" key="5">
    <source>
        <dbReference type="ARBA" id="ARBA00022989"/>
    </source>
</evidence>
<dbReference type="Proteomes" id="UP000289257">
    <property type="component" value="Unassembled WGS sequence"/>
</dbReference>
<comment type="similarity">
    <text evidence="2">Belongs to the cytochrome c oxidase bacterial subunit 4 family.</text>
</comment>
<gene>
    <name evidence="8" type="ORF">EOT05_04065</name>
</gene>
<dbReference type="PANTHER" id="PTHR36835">
    <property type="entry name" value="CYTOCHROME BO(3) UBIQUINOL OXIDASE SUBUNIT 4"/>
    <property type="match status" value="1"/>
</dbReference>
<keyword evidence="6 7" id="KW-0472">Membrane</keyword>
<evidence type="ECO:0000256" key="2">
    <source>
        <dbReference type="ARBA" id="ARBA00008079"/>
    </source>
</evidence>
<dbReference type="InterPro" id="IPR005171">
    <property type="entry name" value="Cyt_c_oxidase_su4_prok"/>
</dbReference>
<accession>A0A4Q0AIC2</accession>
<proteinExistence type="inferred from homology"/>
<protein>
    <submittedName>
        <fullName evidence="8">Cytochrome o ubiquinol oxidase subunit IV</fullName>
    </submittedName>
</protein>
<evidence type="ECO:0000256" key="4">
    <source>
        <dbReference type="ARBA" id="ARBA00022692"/>
    </source>
</evidence>
<dbReference type="EMBL" id="SCKX01000001">
    <property type="protein sequence ID" value="RWZ78894.1"/>
    <property type="molecule type" value="Genomic_DNA"/>
</dbReference>
<keyword evidence="3" id="KW-1003">Cell membrane</keyword>
<organism evidence="8 9">
    <name type="scientific">Candidatus Microsaccharimonas sossegonensis</name>
    <dbReference type="NCBI Taxonomy" id="2506948"/>
    <lineage>
        <taxon>Bacteria</taxon>
        <taxon>Candidatus Saccharimonadota</taxon>
        <taxon>Candidatus Saccharimonadia</taxon>
        <taxon>Candidatus Saccharimonadales</taxon>
        <taxon>Candidatus Saccharimonadaceae</taxon>
        <taxon>Candidatus Microsaccharimonas</taxon>
    </lineage>
</organism>
<evidence type="ECO:0000256" key="1">
    <source>
        <dbReference type="ARBA" id="ARBA00004651"/>
    </source>
</evidence>
<dbReference type="GO" id="GO:0009319">
    <property type="term" value="C:cytochrome o ubiquinol oxidase complex"/>
    <property type="evidence" value="ECO:0007669"/>
    <property type="project" value="TreeGrafter"/>
</dbReference>
<dbReference type="PANTHER" id="PTHR36835:SF1">
    <property type="entry name" value="CYTOCHROME BO(3) UBIQUINOL OXIDASE SUBUNIT 4"/>
    <property type="match status" value="1"/>
</dbReference>
<dbReference type="Pfam" id="PF03626">
    <property type="entry name" value="COX4_pro"/>
    <property type="match status" value="1"/>
</dbReference>
<evidence type="ECO:0000256" key="7">
    <source>
        <dbReference type="SAM" id="Phobius"/>
    </source>
</evidence>
<dbReference type="AlphaFoldDB" id="A0A4Q0AIC2"/>
<feature type="transmembrane region" description="Helical" evidence="7">
    <location>
        <begin position="12"/>
        <end position="33"/>
    </location>
</feature>
<evidence type="ECO:0000313" key="8">
    <source>
        <dbReference type="EMBL" id="RWZ78894.1"/>
    </source>
</evidence>
<dbReference type="InterPro" id="IPR050968">
    <property type="entry name" value="Cytochrome_c_oxidase_bac_sub4"/>
</dbReference>
<dbReference type="GO" id="GO:0009486">
    <property type="term" value="F:cytochrome bo3 ubiquinol oxidase activity"/>
    <property type="evidence" value="ECO:0007669"/>
    <property type="project" value="TreeGrafter"/>
</dbReference>
<comment type="subcellular location">
    <subcellularLocation>
        <location evidence="1">Cell membrane</location>
        <topology evidence="1">Multi-pass membrane protein</topology>
    </subcellularLocation>
</comment>
<feature type="transmembrane region" description="Helical" evidence="7">
    <location>
        <begin position="76"/>
        <end position="97"/>
    </location>
</feature>
<evidence type="ECO:0000313" key="9">
    <source>
        <dbReference type="Proteomes" id="UP000289257"/>
    </source>
</evidence>
<name>A0A4Q0AIC2_9BACT</name>
<reference evidence="8" key="1">
    <citation type="submission" date="2019-01" db="EMBL/GenBank/DDBJ databases">
        <title>Genomic signatures and co-occurrence patterns of the ultra-small Saccharimodia (Patescibacteria phylum) suggest a symbiotic lifestyle.</title>
        <authorList>
            <person name="Lemos L."/>
            <person name="Medeiros J."/>
            <person name="Andreote F."/>
            <person name="Fernandes G."/>
            <person name="Varani A."/>
            <person name="Oliveira G."/>
            <person name="Pylro V."/>
        </authorList>
    </citation>
    <scope>NUCLEOTIDE SEQUENCE [LARGE SCALE GENOMIC DNA]</scope>
    <source>
        <strain evidence="8">AMD02</strain>
    </source>
</reference>
<dbReference type="GO" id="GO:0019646">
    <property type="term" value="P:aerobic electron transport chain"/>
    <property type="evidence" value="ECO:0007669"/>
    <property type="project" value="TreeGrafter"/>
</dbReference>
<sequence length="122" mass="13852">MTKPKLETRHDAVGYTSYVVGFILSIVATLTAYGFVVNRLLPKGMLIYFVIGVAVVQLIIQTVFFLHIGRGSRFKFIIFVFAMLIVFILAIGSVWIMNNLNSNMMQMTPDQMKAYMYENQGI</sequence>
<comment type="caution">
    <text evidence="8">The sequence shown here is derived from an EMBL/GenBank/DDBJ whole genome shotgun (WGS) entry which is preliminary data.</text>
</comment>
<keyword evidence="4 7" id="KW-0812">Transmembrane</keyword>
<evidence type="ECO:0000256" key="3">
    <source>
        <dbReference type="ARBA" id="ARBA00022475"/>
    </source>
</evidence>
<feature type="transmembrane region" description="Helical" evidence="7">
    <location>
        <begin position="45"/>
        <end position="69"/>
    </location>
</feature>
<dbReference type="GO" id="GO:0005886">
    <property type="term" value="C:plasma membrane"/>
    <property type="evidence" value="ECO:0007669"/>
    <property type="project" value="UniProtKB-SubCell"/>
</dbReference>
<keyword evidence="9" id="KW-1185">Reference proteome</keyword>
<evidence type="ECO:0000256" key="6">
    <source>
        <dbReference type="ARBA" id="ARBA00023136"/>
    </source>
</evidence>
<dbReference type="GO" id="GO:0015990">
    <property type="term" value="P:electron transport coupled proton transport"/>
    <property type="evidence" value="ECO:0007669"/>
    <property type="project" value="TreeGrafter"/>
</dbReference>
<dbReference type="GO" id="GO:0015078">
    <property type="term" value="F:proton transmembrane transporter activity"/>
    <property type="evidence" value="ECO:0007669"/>
    <property type="project" value="TreeGrafter"/>
</dbReference>